<sequence length="170" mass="19061">MRAPSAPSVRFRALWIYASGLCFSSRLPDSSALSFRLCFLEPLVRCASGWLALVGVSCAFESFVFSVSGLMVVHAPFIRWDIIKDPFAVSKRRVLYYLETAQGDVSDIEHQPFGTFGNRSGYTILLHRGPSCSPSQVPALQPRVVILYLHLEFLYFDTIKLSLEICDAFD</sequence>
<evidence type="ECO:0000313" key="2">
    <source>
        <dbReference type="Proteomes" id="UP000823749"/>
    </source>
</evidence>
<gene>
    <name evidence="1" type="ORF">RHGRI_025385</name>
</gene>
<dbReference type="AlphaFoldDB" id="A0AAV6ITH2"/>
<comment type="caution">
    <text evidence="1">The sequence shown here is derived from an EMBL/GenBank/DDBJ whole genome shotgun (WGS) entry which is preliminary data.</text>
</comment>
<organism evidence="1 2">
    <name type="scientific">Rhododendron griersonianum</name>
    <dbReference type="NCBI Taxonomy" id="479676"/>
    <lineage>
        <taxon>Eukaryota</taxon>
        <taxon>Viridiplantae</taxon>
        <taxon>Streptophyta</taxon>
        <taxon>Embryophyta</taxon>
        <taxon>Tracheophyta</taxon>
        <taxon>Spermatophyta</taxon>
        <taxon>Magnoliopsida</taxon>
        <taxon>eudicotyledons</taxon>
        <taxon>Gunneridae</taxon>
        <taxon>Pentapetalae</taxon>
        <taxon>asterids</taxon>
        <taxon>Ericales</taxon>
        <taxon>Ericaceae</taxon>
        <taxon>Ericoideae</taxon>
        <taxon>Rhodoreae</taxon>
        <taxon>Rhododendron</taxon>
    </lineage>
</organism>
<protein>
    <submittedName>
        <fullName evidence="1">Uncharacterized protein</fullName>
    </submittedName>
</protein>
<reference evidence="1" key="1">
    <citation type="submission" date="2020-08" db="EMBL/GenBank/DDBJ databases">
        <title>Plant Genome Project.</title>
        <authorList>
            <person name="Zhang R.-G."/>
        </authorList>
    </citation>
    <scope>NUCLEOTIDE SEQUENCE</scope>
    <source>
        <strain evidence="1">WSP0</strain>
        <tissue evidence="1">Leaf</tissue>
    </source>
</reference>
<accession>A0AAV6ITH2</accession>
<name>A0AAV6ITH2_9ERIC</name>
<evidence type="ECO:0000313" key="1">
    <source>
        <dbReference type="EMBL" id="KAG5530414.1"/>
    </source>
</evidence>
<keyword evidence="2" id="KW-1185">Reference proteome</keyword>
<dbReference type="EMBL" id="JACTNZ010000009">
    <property type="protein sequence ID" value="KAG5530414.1"/>
    <property type="molecule type" value="Genomic_DNA"/>
</dbReference>
<proteinExistence type="predicted"/>
<dbReference type="Proteomes" id="UP000823749">
    <property type="component" value="Chromosome 9"/>
</dbReference>